<evidence type="ECO:0000313" key="5">
    <source>
        <dbReference type="EMBL" id="KAK4548585.1"/>
    </source>
</evidence>
<feature type="domain" description="Dynamin N-terminal" evidence="3">
    <location>
        <begin position="339"/>
        <end position="583"/>
    </location>
</feature>
<dbReference type="Pfam" id="PF24564">
    <property type="entry name" value="DUF7605"/>
    <property type="match status" value="1"/>
</dbReference>
<feature type="region of interest" description="Disordered" evidence="2">
    <location>
        <begin position="1251"/>
        <end position="1324"/>
    </location>
</feature>
<dbReference type="EMBL" id="JAVFHQ010000007">
    <property type="protein sequence ID" value="KAK4548585.1"/>
    <property type="molecule type" value="Genomic_DNA"/>
</dbReference>
<evidence type="ECO:0008006" key="7">
    <source>
        <dbReference type="Google" id="ProtNLM"/>
    </source>
</evidence>
<sequence length="1324" mass="147623">METPDTERATSMEAPLTIGQHAAKAIAGLDEYLWDPQRLIVAVERHDREQWSTFEPHDRWVWIKGKGKVTVLKVRDAYLKNCDQPELRLTLQLNSTIPADDQKLSDIAAPGDRFIVFSAVQENAPDDAPTHSPATPAGASVFSLNTTTASRTQSQTPSRQPLQSVNRQLSIPRTGSRDEHKSVKLEHDSFPSRDLPRRTASVSQRSHGLQHANGPKAASPNKVSAAKPSQSSAADDSAMSDAPPAVADESQDYQPRDLGNPFAASQEDEGQIQMRGRPLQDLTKATAPERLEAGVQAGLRVLSDVARSLEELIDSADAQAWLKQIEATRKLAVKTRTVVGVVGNTGAGKSSVINAMLDEERLVPTNCMRACTAVVTEMSYNDSNNEAARYRAEVEFIQPDDWRKELKVLFEEVFDENGAVVKEVSNPDTQAGIAYAKIRAVYHKHTREMLSRSTVDSLMKVKTVRGVLGTTKRINERDCSDFYRRLQHFVDSKEKGSEKLDKNGKKNTNVKREFEYWPLIKVVKIYTKAEALSTGAVIVDLPGVHDSNAARAAVAEGYMKQCTGLWIVAPINRAVDDKAAKTLLGNTFKRQLKYDGNYSAVTFICSKTDDISRTEAADSLDLGDQMSMLEDELADVERKRRTLSKQATELTGQKADRTAVINQTDDDLEAWEKLGDDLDDGHIVYAPTKTKKRKRASKTPAGRKKRRSRSDSDSDIEYIDSPSEDLMSDDEPESNQNDRSPLTQEEIDKKLDELRRLKKDARRERSDLEDQVRDLRKQIRPLEDRAAAIDAQQNTLCIAGRNEYSRGAIQQDFAAGIKELDQENAEEEDPDNFDPDQDIRDYEQAARDLPVFCVSSRAYQKLSGRLKKDNDVAGFETAEQTEIPQLQAHCKKLTENGREASCRRFLNSLTQLLTSLGLWASDDGTGAKMTGQQRDAERAFLNRELKRLENALEKAVADTMEDVEATLGEQIFDKFAPAVQTASAGAIPTSAGWGAHKSEGGLHFMTYRATVRRNGVFQGASGLRDFNSELSEPIYKQLASSWEKAFQRRLPHILQSFTKSGTGLLKHFHVAVADRCRTRGHGVARIGMLENQLQAYQGIFGDLAGAMISQVNEDQREINREFTPVIGQAMEPTYDACASESGIGTYKRMKEHMTNHVSQHRISMFENATKQVRKSIMSMCDKVRKDMLDRADSIWVNMQRDYMSIIGGVNIDTKMPRHERALRRDVDDAIGRADESFQQVADMMEEELKGFAKKDGATSEVDGMEMDDTGDVEDFESEEEEEDGNGEEDGEQEDDEEQATDEERDGTRRGERAGTGPAGDKDEG</sequence>
<evidence type="ECO:0000259" key="3">
    <source>
        <dbReference type="Pfam" id="PF00350"/>
    </source>
</evidence>
<protein>
    <recommendedName>
        <fullName evidence="7">Nuclear GTPase SLIP-GC</fullName>
    </recommendedName>
</protein>
<dbReference type="Pfam" id="PF00350">
    <property type="entry name" value="Dynamin_N"/>
    <property type="match status" value="1"/>
</dbReference>
<dbReference type="InterPro" id="IPR056024">
    <property type="entry name" value="DUF7605"/>
</dbReference>
<name>A0AAV9JT43_9PEZI</name>
<feature type="compositionally biased region" description="Low complexity" evidence="2">
    <location>
        <begin position="224"/>
        <end position="248"/>
    </location>
</feature>
<feature type="compositionally biased region" description="Polar residues" evidence="2">
    <location>
        <begin position="146"/>
        <end position="173"/>
    </location>
</feature>
<gene>
    <name evidence="5" type="ORF">LTR36_009495</name>
</gene>
<feature type="compositionally biased region" description="Basic residues" evidence="2">
    <location>
        <begin position="689"/>
        <end position="708"/>
    </location>
</feature>
<dbReference type="InterPro" id="IPR045063">
    <property type="entry name" value="Dynamin_N"/>
</dbReference>
<feature type="compositionally biased region" description="Polar residues" evidence="2">
    <location>
        <begin position="734"/>
        <end position="743"/>
    </location>
</feature>
<accession>A0AAV9JT43</accession>
<proteinExistence type="predicted"/>
<evidence type="ECO:0000313" key="6">
    <source>
        <dbReference type="Proteomes" id="UP001324427"/>
    </source>
</evidence>
<dbReference type="InterPro" id="IPR027417">
    <property type="entry name" value="P-loop_NTPase"/>
</dbReference>
<evidence type="ECO:0000259" key="4">
    <source>
        <dbReference type="Pfam" id="PF24564"/>
    </source>
</evidence>
<dbReference type="PANTHER" id="PTHR36681">
    <property type="entry name" value="NUCLEAR GTPASE, GERMINAL CENTER-ASSOCIATED, TANDEM DUPLICATE 3"/>
    <property type="match status" value="1"/>
</dbReference>
<dbReference type="Proteomes" id="UP001324427">
    <property type="component" value="Unassembled WGS sequence"/>
</dbReference>
<evidence type="ECO:0000256" key="1">
    <source>
        <dbReference type="SAM" id="Coils"/>
    </source>
</evidence>
<feature type="compositionally biased region" description="Basic and acidic residues" evidence="2">
    <location>
        <begin position="175"/>
        <end position="197"/>
    </location>
</feature>
<feature type="domain" description="DUF7605" evidence="4">
    <location>
        <begin position="998"/>
        <end position="1162"/>
    </location>
</feature>
<keyword evidence="1" id="KW-0175">Coiled coil</keyword>
<dbReference type="SUPFAM" id="SSF52540">
    <property type="entry name" value="P-loop containing nucleoside triphosphate hydrolases"/>
    <property type="match status" value="1"/>
</dbReference>
<dbReference type="PANTHER" id="PTHR36681:SF3">
    <property type="entry name" value="NUCLEAR GTPASE, GERMINAL CENTER-ASSOCIATED, TANDEM DUPLICATE 3"/>
    <property type="match status" value="1"/>
</dbReference>
<reference evidence="5 6" key="1">
    <citation type="submission" date="2021-11" db="EMBL/GenBank/DDBJ databases">
        <title>Black yeast isolated from Biological Soil Crust.</title>
        <authorList>
            <person name="Kurbessoian T."/>
        </authorList>
    </citation>
    <scope>NUCLEOTIDE SEQUENCE [LARGE SCALE GENOMIC DNA]</scope>
    <source>
        <strain evidence="5 6">CCFEE 5522</strain>
    </source>
</reference>
<evidence type="ECO:0000256" key="2">
    <source>
        <dbReference type="SAM" id="MobiDB-lite"/>
    </source>
</evidence>
<feature type="coiled-coil region" evidence="1">
    <location>
        <begin position="619"/>
        <end position="653"/>
    </location>
</feature>
<feature type="region of interest" description="Disordered" evidence="2">
    <location>
        <begin position="685"/>
        <end position="751"/>
    </location>
</feature>
<feature type="region of interest" description="Disordered" evidence="2">
    <location>
        <begin position="146"/>
        <end position="273"/>
    </location>
</feature>
<feature type="compositionally biased region" description="Acidic residues" evidence="2">
    <location>
        <begin position="1262"/>
        <end position="1304"/>
    </location>
</feature>
<keyword evidence="6" id="KW-1185">Reference proteome</keyword>
<comment type="caution">
    <text evidence="5">The sequence shown here is derived from an EMBL/GenBank/DDBJ whole genome shotgun (WGS) entry which is preliminary data.</text>
</comment>
<dbReference type="Gene3D" id="3.40.50.300">
    <property type="entry name" value="P-loop containing nucleotide triphosphate hydrolases"/>
    <property type="match status" value="1"/>
</dbReference>
<organism evidence="5 6">
    <name type="scientific">Oleoguttula mirabilis</name>
    <dbReference type="NCBI Taxonomy" id="1507867"/>
    <lineage>
        <taxon>Eukaryota</taxon>
        <taxon>Fungi</taxon>
        <taxon>Dikarya</taxon>
        <taxon>Ascomycota</taxon>
        <taxon>Pezizomycotina</taxon>
        <taxon>Dothideomycetes</taxon>
        <taxon>Dothideomycetidae</taxon>
        <taxon>Mycosphaerellales</taxon>
        <taxon>Teratosphaeriaceae</taxon>
        <taxon>Oleoguttula</taxon>
    </lineage>
</organism>
<feature type="compositionally biased region" description="Acidic residues" evidence="2">
    <location>
        <begin position="713"/>
        <end position="733"/>
    </location>
</feature>